<dbReference type="RefSeq" id="WP_023275929.1">
    <property type="nucleotide sequence ID" value="NZ_CP097562.1"/>
</dbReference>
<dbReference type="Proteomes" id="UP000017429">
    <property type="component" value="Chromosome"/>
</dbReference>
<reference evidence="3" key="1">
    <citation type="journal article" date="2014" name="Genome Announc.">
        <title>Draft genome sequences of the altered schaedler flora, a defined bacterial community from gnotobiotic mice.</title>
        <authorList>
            <person name="Wannemuehler M.J."/>
            <person name="Overstreet A.M."/>
            <person name="Ward D.V."/>
            <person name="Phillips G.J."/>
        </authorList>
    </citation>
    <scope>NUCLEOTIDE SEQUENCE</scope>
    <source>
        <strain evidence="3">ASF457</strain>
    </source>
</reference>
<gene>
    <name evidence="3" type="ORF">N508_001641</name>
</gene>
<dbReference type="AlphaFoldDB" id="V2QAW5"/>
<dbReference type="EMBL" id="CP097562">
    <property type="protein sequence ID" value="USF24553.1"/>
    <property type="molecule type" value="Genomic_DNA"/>
</dbReference>
<reference evidence="3" key="2">
    <citation type="submission" date="2022-05" db="EMBL/GenBank/DDBJ databases">
        <authorList>
            <person name="Proctor A.L."/>
            <person name="Phillips G.J."/>
            <person name="Wannemuehler M.J."/>
        </authorList>
    </citation>
    <scope>NUCLEOTIDE SEQUENCE</scope>
    <source>
        <strain evidence="3">ASF457</strain>
    </source>
</reference>
<dbReference type="InterPro" id="IPR054462">
    <property type="entry name" value="TraI_M"/>
</dbReference>
<dbReference type="Pfam" id="PF03432">
    <property type="entry name" value="Relaxase"/>
    <property type="match status" value="1"/>
</dbReference>
<sequence length="655" mass="76710">MIVKAAKLDKSIKSSFKRLTEYITQEQVQSDINIRNVGVWIEPDDIYDIDDLDLFIEDIESVQSMSNAKSDKTYHLIVSFGAEERPDIETLKNINNELIDSLGYSKHQRLTVIHDDTDNLHMHIAINKINPEKYTIHEPFRDYKILSEKAMELENKYNLNQTHSNEKTKDNRCYVANDIDSRATQISFKSYVENIDLSDCKSWQDFHDKLKENGVEYRKYGNGAVFKDLIDDKINIKASAVQREYSLNSLEKKYGIFEPSQSLNNIQNSYQRYQDLSLKKQYDLIDTSRKIKSKQEKQVVKNEYMDAAKYSGDIIDNLSRMAGGSELDRILIKMNKRAMAKAKLEKLREERQKEIKKINDKYKYYNYDVWLQQQALTNEKAELALKNIKESRINYIKGDFKGLKNSALKITKNGTYILNNKLKATNISIFLTPKYNNIKKAVEILKDNNIKPDTLNGTDEFKAKIIDIIAANDLDITFQDNNINQKISAAKILKQDNLISYVNERNSKIISFAKFDGKEQEYIYQGYFKYNDKFLLKFKSNTSNTVYIKEPIKEDYILLKQYKKGDTVYVNTPIKDSYDIECFVNEKEKTRITFKELSSPDNFYKRISTKEHNGQKLYLYKKDNDNSIYVSTTYHIKEKEQNKENINNKNKGLER</sequence>
<dbReference type="InterPro" id="IPR049751">
    <property type="entry name" value="TraI/MobA_relaxases"/>
</dbReference>
<organism evidence="3 4">
    <name type="scientific">Mucispirillum schaedleri ASF457</name>
    <dbReference type="NCBI Taxonomy" id="1379858"/>
    <lineage>
        <taxon>Bacteria</taxon>
        <taxon>Pseudomonadati</taxon>
        <taxon>Deferribacterota</taxon>
        <taxon>Deferribacteres</taxon>
        <taxon>Deferribacterales</taxon>
        <taxon>Mucispirillaceae</taxon>
        <taxon>Mucispirillum</taxon>
    </lineage>
</organism>
<reference evidence="3" key="3">
    <citation type="submission" date="2022-06" db="EMBL/GenBank/DDBJ databases">
        <title>Resources to Facilitate Use of the Altered Schaedler Flora (ASF) Mouse Model to Study Microbiome Function.</title>
        <authorList>
            <person name="Proctor A."/>
            <person name="Parvinroo S."/>
            <person name="Richie T."/>
            <person name="Jia X."/>
            <person name="Lee S.T.M."/>
            <person name="Karp P.D."/>
            <person name="Paley S."/>
            <person name="Kostic A.D."/>
            <person name="Pierre J.F."/>
            <person name="Wannemuehler M.J."/>
            <person name="Phillips G.J."/>
        </authorList>
    </citation>
    <scope>NUCLEOTIDE SEQUENCE</scope>
    <source>
        <strain evidence="3">ASF457</strain>
    </source>
</reference>
<feature type="domain" description="TraI-like middle" evidence="2">
    <location>
        <begin position="176"/>
        <end position="259"/>
    </location>
</feature>
<dbReference type="KEGG" id="msch:N508_001641"/>
<dbReference type="Pfam" id="PF22863">
    <property type="entry name" value="TraI_middle"/>
    <property type="match status" value="1"/>
</dbReference>
<dbReference type="NCBIfam" id="NF041893">
    <property type="entry name" value="TraI_MobP_relax"/>
    <property type="match status" value="1"/>
</dbReference>
<evidence type="ECO:0000313" key="3">
    <source>
        <dbReference type="EMBL" id="USF24553.1"/>
    </source>
</evidence>
<protein>
    <recommendedName>
        <fullName evidence="5">Large polyvalent protein-associated domain-containing protein</fullName>
    </recommendedName>
</protein>
<dbReference type="eggNOG" id="COG3843">
    <property type="taxonomic scope" value="Bacteria"/>
</dbReference>
<evidence type="ECO:0000259" key="1">
    <source>
        <dbReference type="Pfam" id="PF03432"/>
    </source>
</evidence>
<accession>V2QAW5</accession>
<keyword evidence="4" id="KW-1185">Reference proteome</keyword>
<name>V2QAW5_9BACT</name>
<evidence type="ECO:0000313" key="4">
    <source>
        <dbReference type="Proteomes" id="UP000017429"/>
    </source>
</evidence>
<proteinExistence type="predicted"/>
<dbReference type="InterPro" id="IPR005094">
    <property type="entry name" value="Endonuclease_MobA/VirD2"/>
</dbReference>
<evidence type="ECO:0008006" key="5">
    <source>
        <dbReference type="Google" id="ProtNLM"/>
    </source>
</evidence>
<evidence type="ECO:0000259" key="2">
    <source>
        <dbReference type="Pfam" id="PF22863"/>
    </source>
</evidence>
<feature type="domain" description="MobA/VirD2-like nuclease" evidence="1">
    <location>
        <begin position="49"/>
        <end position="159"/>
    </location>
</feature>
<dbReference type="OrthoDB" id="279005at2"/>